<dbReference type="SUPFAM" id="SSF46689">
    <property type="entry name" value="Homeodomain-like"/>
    <property type="match status" value="1"/>
</dbReference>
<proteinExistence type="predicted"/>
<reference evidence="3 4" key="1">
    <citation type="journal article" date="2019" name="Sci. Rep.">
        <title>Orb-weaving spider Araneus ventricosus genome elucidates the spidroin gene catalogue.</title>
        <authorList>
            <person name="Kono N."/>
            <person name="Nakamura H."/>
            <person name="Ohtoshi R."/>
            <person name="Moran D.A.P."/>
            <person name="Shinohara A."/>
            <person name="Yoshida Y."/>
            <person name="Fujiwara M."/>
            <person name="Mori M."/>
            <person name="Tomita M."/>
            <person name="Arakawa K."/>
        </authorList>
    </citation>
    <scope>NUCLEOTIDE SEQUENCE [LARGE SCALE GENOMIC DNA]</scope>
</reference>
<dbReference type="Gene3D" id="1.10.10.10">
    <property type="entry name" value="Winged helix-like DNA-binding domain superfamily/Winged helix DNA-binding domain"/>
    <property type="match status" value="1"/>
</dbReference>
<comment type="caution">
    <text evidence="3">The sequence shown here is derived from an EMBL/GenBank/DDBJ whole genome shotgun (WGS) entry which is preliminary data.</text>
</comment>
<dbReference type="InterPro" id="IPR009057">
    <property type="entry name" value="Homeodomain-like_sf"/>
</dbReference>
<dbReference type="GO" id="GO:0005634">
    <property type="term" value="C:nucleus"/>
    <property type="evidence" value="ECO:0007669"/>
    <property type="project" value="UniProtKB-SubCell"/>
</dbReference>
<gene>
    <name evidence="3" type="ORF">AVEN_10936_1</name>
</gene>
<name>A0A4Y2IHH6_ARAVE</name>
<sequence length="162" mass="18791">MMNSVIEKQIFSFNETKTVDEIVELSKIAGIEYDQKALECEDNLECFDDLSDNREERPIENVVAQDYNFKHKVSAEKVSYGTMARNKDISVDVRNLVIRHWKDGKSVRCIGQILKLSKSTVLNIIRRFKKASKDQGVQGHLENMKRWIVRQVKFNPRTSAVK</sequence>
<accession>A0A4Y2IHH6</accession>
<evidence type="ECO:0000256" key="1">
    <source>
        <dbReference type="ARBA" id="ARBA00004123"/>
    </source>
</evidence>
<dbReference type="EMBL" id="BGPR01002642">
    <property type="protein sequence ID" value="GBM76719.1"/>
    <property type="molecule type" value="Genomic_DNA"/>
</dbReference>
<keyword evidence="4" id="KW-1185">Reference proteome</keyword>
<protein>
    <recommendedName>
        <fullName evidence="2">Sleeping Beauty transposase HTH domain-containing protein</fullName>
    </recommendedName>
</protein>
<dbReference type="OrthoDB" id="6421377at2759"/>
<dbReference type="InterPro" id="IPR057667">
    <property type="entry name" value="HTH_SB"/>
</dbReference>
<dbReference type="AlphaFoldDB" id="A0A4Y2IHH6"/>
<dbReference type="InterPro" id="IPR036388">
    <property type="entry name" value="WH-like_DNA-bd_sf"/>
</dbReference>
<dbReference type="Proteomes" id="UP000499080">
    <property type="component" value="Unassembled WGS sequence"/>
</dbReference>
<evidence type="ECO:0000259" key="2">
    <source>
        <dbReference type="Pfam" id="PF25787"/>
    </source>
</evidence>
<organism evidence="3 4">
    <name type="scientific">Araneus ventricosus</name>
    <name type="common">Orbweaver spider</name>
    <name type="synonym">Epeira ventricosa</name>
    <dbReference type="NCBI Taxonomy" id="182803"/>
    <lineage>
        <taxon>Eukaryota</taxon>
        <taxon>Metazoa</taxon>
        <taxon>Ecdysozoa</taxon>
        <taxon>Arthropoda</taxon>
        <taxon>Chelicerata</taxon>
        <taxon>Arachnida</taxon>
        <taxon>Araneae</taxon>
        <taxon>Araneomorphae</taxon>
        <taxon>Entelegynae</taxon>
        <taxon>Araneoidea</taxon>
        <taxon>Araneidae</taxon>
        <taxon>Araneus</taxon>
    </lineage>
</organism>
<evidence type="ECO:0000313" key="3">
    <source>
        <dbReference type="EMBL" id="GBM76719.1"/>
    </source>
</evidence>
<feature type="domain" description="Sleeping Beauty transposase HTH" evidence="2">
    <location>
        <begin position="83"/>
        <end position="131"/>
    </location>
</feature>
<comment type="subcellular location">
    <subcellularLocation>
        <location evidence="1">Nucleus</location>
    </subcellularLocation>
</comment>
<dbReference type="Pfam" id="PF25787">
    <property type="entry name" value="HTH_SB"/>
    <property type="match status" value="1"/>
</dbReference>
<evidence type="ECO:0000313" key="4">
    <source>
        <dbReference type="Proteomes" id="UP000499080"/>
    </source>
</evidence>